<evidence type="ECO:0000313" key="2">
    <source>
        <dbReference type="Proteomes" id="UP000053881"/>
    </source>
</evidence>
<dbReference type="EMBL" id="LGPB01000045">
    <property type="protein sequence ID" value="KRG15935.1"/>
    <property type="molecule type" value="Genomic_DNA"/>
</dbReference>
<protein>
    <submittedName>
        <fullName evidence="1">Uncharacterized protein</fullName>
    </submittedName>
</protein>
<sequence>MLENPRSNRYNWSQKSNSFPAVPAVCLQPITAYMRPAVGELHIRQIAIGGITASQMMVPLNPPMKLSRTDLAARKGALEQGHDGTLARDCAIYPNCMRYAFVWPGFSVRPVDHFPVGLIHMEEGFCPSSVPSSGRTPATANHVPHG</sequence>
<proteinExistence type="predicted"/>
<comment type="caution">
    <text evidence="1">The sequence shown here is derived from an EMBL/GenBank/DDBJ whole genome shotgun (WGS) entry which is preliminary data.</text>
</comment>
<accession>A0A0Q9Y4H6</accession>
<name>A0A0Q9Y4H6_9BACI</name>
<dbReference type="PATRIC" id="fig|217031.4.peg.1711"/>
<gene>
    <name evidence="1" type="ORF">ACA29_05085</name>
</gene>
<organism evidence="1 2">
    <name type="scientific">Lederbergia galactosidilytica</name>
    <dbReference type="NCBI Taxonomy" id="217031"/>
    <lineage>
        <taxon>Bacteria</taxon>
        <taxon>Bacillati</taxon>
        <taxon>Bacillota</taxon>
        <taxon>Bacilli</taxon>
        <taxon>Bacillales</taxon>
        <taxon>Bacillaceae</taxon>
        <taxon>Lederbergia</taxon>
    </lineage>
</organism>
<dbReference type="Proteomes" id="UP000053881">
    <property type="component" value="Unassembled WGS sequence"/>
</dbReference>
<reference evidence="1 2" key="1">
    <citation type="submission" date="2015-06" db="EMBL/GenBank/DDBJ databases">
        <title>Genome sequencing project of Bacillus galactosidilyticus PL133.</title>
        <authorList>
            <person name="Gaiero J."/>
            <person name="Nicol R."/>
            <person name="Habash M."/>
        </authorList>
    </citation>
    <scope>NUCLEOTIDE SEQUENCE [LARGE SCALE GENOMIC DNA]</scope>
    <source>
        <strain evidence="1 2">PL133</strain>
    </source>
</reference>
<dbReference type="AlphaFoldDB" id="A0A0Q9Y4H6"/>
<evidence type="ECO:0000313" key="1">
    <source>
        <dbReference type="EMBL" id="KRG15935.1"/>
    </source>
</evidence>